<name>A0A837I8T8_9BACT</name>
<dbReference type="Proteomes" id="UP000034525">
    <property type="component" value="Unassembled WGS sequence"/>
</dbReference>
<dbReference type="Pfam" id="PF18894">
    <property type="entry name" value="PhageMetallopep"/>
    <property type="match status" value="1"/>
</dbReference>
<dbReference type="InterPro" id="IPR043998">
    <property type="entry name" value="Put_Metallopep"/>
</dbReference>
<organism evidence="2 3">
    <name type="scientific">Candidatus Woesebacteria bacterium GW2011_GWA1_44_23</name>
    <dbReference type="NCBI Taxonomy" id="1618558"/>
    <lineage>
        <taxon>Bacteria</taxon>
        <taxon>Candidatus Woeseibacteriota</taxon>
    </lineage>
</organism>
<gene>
    <name evidence="2" type="ORF">UW47_C0015G0003</name>
</gene>
<proteinExistence type="predicted"/>
<evidence type="ECO:0000313" key="3">
    <source>
        <dbReference type="Proteomes" id="UP000034525"/>
    </source>
</evidence>
<reference evidence="2 3" key="1">
    <citation type="journal article" date="2015" name="Nature">
        <title>rRNA introns, odd ribosomes, and small enigmatic genomes across a large radiation of phyla.</title>
        <authorList>
            <person name="Brown C.T."/>
            <person name="Hug L.A."/>
            <person name="Thomas B.C."/>
            <person name="Sharon I."/>
            <person name="Castelle C.J."/>
            <person name="Singh A."/>
            <person name="Wilkins M.J."/>
            <person name="Williams K.H."/>
            <person name="Banfield J.F."/>
        </authorList>
    </citation>
    <scope>NUCLEOTIDE SEQUENCE [LARGE SCALE GENOMIC DNA]</scope>
</reference>
<dbReference type="EMBL" id="LCIL01000015">
    <property type="protein sequence ID" value="KKT53867.1"/>
    <property type="molecule type" value="Genomic_DNA"/>
</dbReference>
<feature type="domain" description="Putative phage metallopeptidase" evidence="1">
    <location>
        <begin position="13"/>
        <end position="114"/>
    </location>
</feature>
<evidence type="ECO:0000259" key="1">
    <source>
        <dbReference type="Pfam" id="PF18894"/>
    </source>
</evidence>
<evidence type="ECO:0000313" key="2">
    <source>
        <dbReference type="EMBL" id="KKT53867.1"/>
    </source>
</evidence>
<dbReference type="AlphaFoldDB" id="A0A837I8T8"/>
<sequence length="147" mass="17204">MRRLRKGRKYSKFEWQEAPDIKARVLRLMENLDLDYVLGERLFFYRSAGSKSRAYARTWGLPKIWQNALQVEPAYIIEVISRYFDNLSQKDQDKVLLHEIGHIPKNFSGALLPHTRHGKGNFRGKVDELIQRYFENLSGKGSSDTDT</sequence>
<protein>
    <submittedName>
        <fullName evidence="2">Metallopeptidase-like protein</fullName>
    </submittedName>
</protein>
<comment type="caution">
    <text evidence="2">The sequence shown here is derived from an EMBL/GenBank/DDBJ whole genome shotgun (WGS) entry which is preliminary data.</text>
</comment>
<accession>A0A837I8T8</accession>